<reference evidence="3" key="1">
    <citation type="journal article" date="2019" name="Int. J. Syst. Evol. Microbiol.">
        <title>The Global Catalogue of Microorganisms (GCM) 10K type strain sequencing project: providing services to taxonomists for standard genome sequencing and annotation.</title>
        <authorList>
            <consortium name="The Broad Institute Genomics Platform"/>
            <consortium name="The Broad Institute Genome Sequencing Center for Infectious Disease"/>
            <person name="Wu L."/>
            <person name="Ma J."/>
        </authorList>
    </citation>
    <scope>NUCLEOTIDE SEQUENCE [LARGE SCALE GENOMIC DNA]</scope>
    <source>
        <strain evidence="3">CGMCC 1.12237</strain>
    </source>
</reference>
<dbReference type="RefSeq" id="WP_382355389.1">
    <property type="nucleotide sequence ID" value="NZ_JBHSMC010000039.1"/>
</dbReference>
<evidence type="ECO:0000313" key="2">
    <source>
        <dbReference type="EMBL" id="MFC5466831.1"/>
    </source>
</evidence>
<comment type="caution">
    <text evidence="2">The sequence shown here is derived from an EMBL/GenBank/DDBJ whole genome shotgun (WGS) entry which is preliminary data.</text>
</comment>
<sequence length="220" mass="25707">MDDRKAIQFWNGQLLELETSEKKVYFTELIQREPNLIIQRPVSRKGTPLLLEGENTITVYFHDEDHGLCTFDSKISQYQNGKTVIEKPPTKNIKKAQRRRYFRVQVAVEMNLILPSTKDTAGEKLFVHTYDISGGGAAFIFRHPVVKVGDLVNGSLQFKINLDQKNIDFTGRIVNVMKQENHFYRISLQFMEMNELIRTDIIKFCMYKQIELRKKTKNES</sequence>
<keyword evidence="2" id="KW-0282">Flagellum</keyword>
<proteinExistence type="predicted"/>
<keyword evidence="2" id="KW-0966">Cell projection</keyword>
<dbReference type="Gene3D" id="2.40.10.220">
    <property type="entry name" value="predicted glycosyltransferase like domains"/>
    <property type="match status" value="1"/>
</dbReference>
<evidence type="ECO:0000313" key="3">
    <source>
        <dbReference type="Proteomes" id="UP001596147"/>
    </source>
</evidence>
<gene>
    <name evidence="2" type="ORF">ACFPM4_19080</name>
</gene>
<protein>
    <submittedName>
        <fullName evidence="2">Flagellar brake protein</fullName>
    </submittedName>
</protein>
<dbReference type="SUPFAM" id="SSF141371">
    <property type="entry name" value="PilZ domain-like"/>
    <property type="match status" value="1"/>
</dbReference>
<feature type="domain" description="PilZ" evidence="1">
    <location>
        <begin position="97"/>
        <end position="205"/>
    </location>
</feature>
<dbReference type="EMBL" id="JBHSMC010000039">
    <property type="protein sequence ID" value="MFC5466831.1"/>
    <property type="molecule type" value="Genomic_DNA"/>
</dbReference>
<keyword evidence="2" id="KW-0969">Cilium</keyword>
<evidence type="ECO:0000259" key="1">
    <source>
        <dbReference type="Pfam" id="PF07238"/>
    </source>
</evidence>
<keyword evidence="3" id="KW-1185">Reference proteome</keyword>
<dbReference type="Proteomes" id="UP001596147">
    <property type="component" value="Unassembled WGS sequence"/>
</dbReference>
<dbReference type="InterPro" id="IPR009875">
    <property type="entry name" value="PilZ_domain"/>
</dbReference>
<dbReference type="Pfam" id="PF07238">
    <property type="entry name" value="PilZ"/>
    <property type="match status" value="1"/>
</dbReference>
<name>A0ABW0LQM2_9BACI</name>
<organism evidence="2 3">
    <name type="scientific">Lederbergia graminis</name>
    <dbReference type="NCBI Taxonomy" id="735518"/>
    <lineage>
        <taxon>Bacteria</taxon>
        <taxon>Bacillati</taxon>
        <taxon>Bacillota</taxon>
        <taxon>Bacilli</taxon>
        <taxon>Bacillales</taxon>
        <taxon>Bacillaceae</taxon>
        <taxon>Lederbergia</taxon>
    </lineage>
</organism>
<accession>A0ABW0LQM2</accession>